<dbReference type="HOGENOM" id="CLU_952601_0_0_0"/>
<sequence>MNVHPRVFLTGGLFVSLAFFGVSSASAAPHRKLDMIVVSERPVQATADESSRGLPYLAIDGGGAEAGDPVAGERPPNPAQVAAALQAALDARGFVPAADGSTPVLVLVYHWGMIRRDSHEIAPPSELAPNLKARLSLVAPQRLVQDIERTLVAKRYVGTAVPISNLPSHRDALDYARDPRYFVIVSAYRADSLADVEPVRVWRTRLSAATNSGAMSAVIPALLAAGADQLGRDLPRAESSRVSFPEAPVAAPAHETPALGERVRTAIDRIVAHERREFLGNRYTIVDRSIAR</sequence>
<dbReference type="OrthoDB" id="195879at2"/>
<dbReference type="EMBL" id="CP001032">
    <property type="protein sequence ID" value="ACB75075.1"/>
    <property type="molecule type" value="Genomic_DNA"/>
</dbReference>
<dbReference type="AlphaFoldDB" id="B1ZWW4"/>
<gene>
    <name evidence="2" type="ordered locus">Oter_1791</name>
</gene>
<evidence type="ECO:0000313" key="3">
    <source>
        <dbReference type="Proteomes" id="UP000007013"/>
    </source>
</evidence>
<reference evidence="2 3" key="1">
    <citation type="journal article" date="2011" name="J. Bacteriol.">
        <title>Genome sequence of the verrucomicrobium Opitutus terrae PB90-1, an abundant inhabitant of rice paddy soil ecosystems.</title>
        <authorList>
            <person name="van Passel M.W."/>
            <person name="Kant R."/>
            <person name="Palva A."/>
            <person name="Copeland A."/>
            <person name="Lucas S."/>
            <person name="Lapidus A."/>
            <person name="Glavina del Rio T."/>
            <person name="Pitluck S."/>
            <person name="Goltsman E."/>
            <person name="Clum A."/>
            <person name="Sun H."/>
            <person name="Schmutz J."/>
            <person name="Larimer F.W."/>
            <person name="Land M.L."/>
            <person name="Hauser L."/>
            <person name="Kyrpides N."/>
            <person name="Mikhailova N."/>
            <person name="Richardson P.P."/>
            <person name="Janssen P.H."/>
            <person name="de Vos W.M."/>
            <person name="Smidt H."/>
        </authorList>
    </citation>
    <scope>NUCLEOTIDE SEQUENCE [LARGE SCALE GENOMIC DNA]</scope>
    <source>
        <strain evidence="3">DSM 11246 / JCM 15787 / PB90-1</strain>
    </source>
</reference>
<proteinExistence type="predicted"/>
<feature type="chain" id="PRO_5002772805" evidence="1">
    <location>
        <begin position="28"/>
        <end position="292"/>
    </location>
</feature>
<accession>B1ZWW4</accession>
<keyword evidence="3" id="KW-1185">Reference proteome</keyword>
<feature type="signal peptide" evidence="1">
    <location>
        <begin position="1"/>
        <end position="27"/>
    </location>
</feature>
<evidence type="ECO:0000313" key="2">
    <source>
        <dbReference type="EMBL" id="ACB75075.1"/>
    </source>
</evidence>
<dbReference type="RefSeq" id="WP_012374612.1">
    <property type="nucleotide sequence ID" value="NC_010571.1"/>
</dbReference>
<organism evidence="2 3">
    <name type="scientific">Opitutus terrae (strain DSM 11246 / JCM 15787 / PB90-1)</name>
    <dbReference type="NCBI Taxonomy" id="452637"/>
    <lineage>
        <taxon>Bacteria</taxon>
        <taxon>Pseudomonadati</taxon>
        <taxon>Verrucomicrobiota</taxon>
        <taxon>Opitutia</taxon>
        <taxon>Opitutales</taxon>
        <taxon>Opitutaceae</taxon>
        <taxon>Opitutus</taxon>
    </lineage>
</organism>
<keyword evidence="1" id="KW-0732">Signal</keyword>
<dbReference type="Proteomes" id="UP000007013">
    <property type="component" value="Chromosome"/>
</dbReference>
<dbReference type="KEGG" id="ote:Oter_1791"/>
<protein>
    <submittedName>
        <fullName evidence="2">Uncharacterized protein</fullName>
    </submittedName>
</protein>
<evidence type="ECO:0000256" key="1">
    <source>
        <dbReference type="SAM" id="SignalP"/>
    </source>
</evidence>
<name>B1ZWW4_OPITP</name>